<name>A0A4S2KI88_9HYME</name>
<proteinExistence type="predicted"/>
<evidence type="ECO:0000313" key="1">
    <source>
        <dbReference type="EMBL" id="TGZ49243.1"/>
    </source>
</evidence>
<dbReference type="Proteomes" id="UP000310200">
    <property type="component" value="Unassembled WGS sequence"/>
</dbReference>
<dbReference type="EMBL" id="QBLH01002188">
    <property type="protein sequence ID" value="TGZ49243.1"/>
    <property type="molecule type" value="Genomic_DNA"/>
</dbReference>
<reference evidence="1 2" key="1">
    <citation type="journal article" date="2019" name="Philos. Trans. R. Soc. Lond., B, Biol. Sci.">
        <title>Ant behaviour and brain gene expression of defending hosts depend on the ecological success of the intruding social parasite.</title>
        <authorList>
            <person name="Kaur R."/>
            <person name="Stoldt M."/>
            <person name="Jongepier E."/>
            <person name="Feldmeyer B."/>
            <person name="Menzel F."/>
            <person name="Bornberg-Bauer E."/>
            <person name="Foitzik S."/>
        </authorList>
    </citation>
    <scope>NUCLEOTIDE SEQUENCE [LARGE SCALE GENOMIC DNA]</scope>
    <source>
        <tissue evidence="1">Whole body</tissue>
    </source>
</reference>
<comment type="caution">
    <text evidence="1">The sequence shown here is derived from an EMBL/GenBank/DDBJ whole genome shotgun (WGS) entry which is preliminary data.</text>
</comment>
<gene>
    <name evidence="1" type="ORF">DBV15_08494</name>
</gene>
<accession>A0A4S2KI88</accession>
<organism evidence="1 2">
    <name type="scientific">Temnothorax longispinosus</name>
    <dbReference type="NCBI Taxonomy" id="300112"/>
    <lineage>
        <taxon>Eukaryota</taxon>
        <taxon>Metazoa</taxon>
        <taxon>Ecdysozoa</taxon>
        <taxon>Arthropoda</taxon>
        <taxon>Hexapoda</taxon>
        <taxon>Insecta</taxon>
        <taxon>Pterygota</taxon>
        <taxon>Neoptera</taxon>
        <taxon>Endopterygota</taxon>
        <taxon>Hymenoptera</taxon>
        <taxon>Apocrita</taxon>
        <taxon>Aculeata</taxon>
        <taxon>Formicoidea</taxon>
        <taxon>Formicidae</taxon>
        <taxon>Myrmicinae</taxon>
        <taxon>Temnothorax</taxon>
    </lineage>
</organism>
<keyword evidence="2" id="KW-1185">Reference proteome</keyword>
<evidence type="ECO:0000313" key="2">
    <source>
        <dbReference type="Proteomes" id="UP000310200"/>
    </source>
</evidence>
<sequence length="205" mass="22990">MIVEFDDLQLRQSEAPDSGQDTSLTMQTALLSMRFIAIRIHHYTQSNWPKIRGWKLMLLSTLIHRRLVELCVGILTNHHPFPVNYKRGGSATKRIKYFFDFILDHLYRRVTDLAFDRLFLADTLQILFRYSDGLSRVLESALANFGGMNGSTMCLFTRWDAWLVLISSVSAGALAGAGTSGCCGCSPEDDASDLLAAVPRPTSQR</sequence>
<dbReference type="AlphaFoldDB" id="A0A4S2KI88"/>
<protein>
    <submittedName>
        <fullName evidence="1">Uncharacterized protein</fullName>
    </submittedName>
</protein>